<feature type="non-terminal residue" evidence="8">
    <location>
        <position position="1"/>
    </location>
</feature>
<gene>
    <name evidence="8" type="ORF">IWQ62_002266</name>
</gene>
<evidence type="ECO:0000313" key="8">
    <source>
        <dbReference type="EMBL" id="KAJ1966769.1"/>
    </source>
</evidence>
<feature type="domain" description="VPS37 C-terminal" evidence="7">
    <location>
        <begin position="85"/>
        <end position="190"/>
    </location>
</feature>
<keyword evidence="4" id="KW-0967">Endosome</keyword>
<dbReference type="InterPro" id="IPR037202">
    <property type="entry name" value="ESCRT_assembly_dom"/>
</dbReference>
<dbReference type="SUPFAM" id="SSF140111">
    <property type="entry name" value="Endosomal sorting complex assembly domain"/>
    <property type="match status" value="1"/>
</dbReference>
<dbReference type="PROSITE" id="PS51314">
    <property type="entry name" value="VPS37_C"/>
    <property type="match status" value="1"/>
</dbReference>
<protein>
    <recommendedName>
        <fullName evidence="7">VPS37 C-terminal domain-containing protein</fullName>
    </recommendedName>
</protein>
<sequence>DALQTEFPTFANKTAEDLEDILKFEDLFQSYFDGLEQVQMTKTVQLELETGNESLAKKILAQEDELTELRQSIVDRQAILDSLTTNFYEQIKSQHTALKPYNPHHLISELEQEAQSADQESDQCAQNFLYGPSYGTTLNSSMDSCSSQSMDHDQFVKQFLQHRKQYHFLSAKLERIKADPATQEGLPTSNIL</sequence>
<dbReference type="InterPro" id="IPR009851">
    <property type="entry name" value="Mod_r"/>
</dbReference>
<evidence type="ECO:0000256" key="5">
    <source>
        <dbReference type="ARBA" id="ARBA00022927"/>
    </source>
</evidence>
<evidence type="ECO:0000256" key="3">
    <source>
        <dbReference type="ARBA" id="ARBA00022448"/>
    </source>
</evidence>
<evidence type="ECO:0000259" key="7">
    <source>
        <dbReference type="PROSITE" id="PS51314"/>
    </source>
</evidence>
<dbReference type="InterPro" id="IPR029012">
    <property type="entry name" value="Helix_hairpin_bin_sf"/>
</dbReference>
<dbReference type="PANTHER" id="PTHR13678">
    <property type="entry name" value="VACUOLAR PROTEIN SORTING-ASSOCIATED PROTEIN 37"/>
    <property type="match status" value="1"/>
</dbReference>
<evidence type="ECO:0000256" key="6">
    <source>
        <dbReference type="PROSITE-ProRule" id="PRU00646"/>
    </source>
</evidence>
<evidence type="ECO:0000256" key="4">
    <source>
        <dbReference type="ARBA" id="ARBA00022753"/>
    </source>
</evidence>
<reference evidence="8" key="1">
    <citation type="submission" date="2022-07" db="EMBL/GenBank/DDBJ databases">
        <title>Phylogenomic reconstructions and comparative analyses of Kickxellomycotina fungi.</title>
        <authorList>
            <person name="Reynolds N.K."/>
            <person name="Stajich J.E."/>
            <person name="Barry K."/>
            <person name="Grigoriev I.V."/>
            <person name="Crous P."/>
            <person name="Smith M.E."/>
        </authorList>
    </citation>
    <scope>NUCLEOTIDE SEQUENCE</scope>
    <source>
        <strain evidence="8">RSA 1196</strain>
    </source>
</reference>
<keyword evidence="9" id="KW-1185">Reference proteome</keyword>
<comment type="subcellular location">
    <subcellularLocation>
        <location evidence="1">Endosome</location>
    </subcellularLocation>
</comment>
<dbReference type="GO" id="GO:0006612">
    <property type="term" value="P:protein targeting to membrane"/>
    <property type="evidence" value="ECO:0007669"/>
    <property type="project" value="TreeGrafter"/>
</dbReference>
<dbReference type="EMBL" id="JANBPY010000457">
    <property type="protein sequence ID" value="KAJ1966769.1"/>
    <property type="molecule type" value="Genomic_DNA"/>
</dbReference>
<keyword evidence="3 6" id="KW-0813">Transport</keyword>
<dbReference type="GO" id="GO:0006623">
    <property type="term" value="P:protein targeting to vacuole"/>
    <property type="evidence" value="ECO:0007669"/>
    <property type="project" value="TreeGrafter"/>
</dbReference>
<dbReference type="OrthoDB" id="10260857at2759"/>
<name>A0A9W8E411_9FUNG</name>
<dbReference type="Pfam" id="PF07200">
    <property type="entry name" value="Mod_r"/>
    <property type="match status" value="1"/>
</dbReference>
<dbReference type="AlphaFoldDB" id="A0A9W8E411"/>
<proteinExistence type="inferred from homology"/>
<accession>A0A9W8E411</accession>
<comment type="similarity">
    <text evidence="2">Belongs to the VPS37 family.</text>
</comment>
<keyword evidence="5 6" id="KW-0653">Protein transport</keyword>
<dbReference type="GO" id="GO:0000813">
    <property type="term" value="C:ESCRT I complex"/>
    <property type="evidence" value="ECO:0007669"/>
    <property type="project" value="TreeGrafter"/>
</dbReference>
<comment type="caution">
    <text evidence="8">The sequence shown here is derived from an EMBL/GenBank/DDBJ whole genome shotgun (WGS) entry which is preliminary data.</text>
</comment>
<dbReference type="PANTHER" id="PTHR13678:SF2">
    <property type="entry name" value="VACUOLAR PROTEIN SORTING-ASSOCIATED PROTEIN 37A"/>
    <property type="match status" value="1"/>
</dbReference>
<dbReference type="GO" id="GO:0043162">
    <property type="term" value="P:ubiquitin-dependent protein catabolic process via the multivesicular body sorting pathway"/>
    <property type="evidence" value="ECO:0007669"/>
    <property type="project" value="UniProtKB-ARBA"/>
</dbReference>
<evidence type="ECO:0000256" key="1">
    <source>
        <dbReference type="ARBA" id="ARBA00004177"/>
    </source>
</evidence>
<dbReference type="Gene3D" id="1.10.287.660">
    <property type="entry name" value="Helix hairpin bin"/>
    <property type="match status" value="1"/>
</dbReference>
<evidence type="ECO:0000256" key="2">
    <source>
        <dbReference type="ARBA" id="ARBA00007617"/>
    </source>
</evidence>
<dbReference type="Proteomes" id="UP001150925">
    <property type="component" value="Unassembled WGS sequence"/>
</dbReference>
<evidence type="ECO:0000313" key="9">
    <source>
        <dbReference type="Proteomes" id="UP001150925"/>
    </source>
</evidence>
<organism evidence="8 9">
    <name type="scientific">Dispira parvispora</name>
    <dbReference type="NCBI Taxonomy" id="1520584"/>
    <lineage>
        <taxon>Eukaryota</taxon>
        <taxon>Fungi</taxon>
        <taxon>Fungi incertae sedis</taxon>
        <taxon>Zoopagomycota</taxon>
        <taxon>Kickxellomycotina</taxon>
        <taxon>Dimargaritomycetes</taxon>
        <taxon>Dimargaritales</taxon>
        <taxon>Dimargaritaceae</taxon>
        <taxon>Dispira</taxon>
    </lineage>
</organism>